<protein>
    <submittedName>
        <fullName evidence="3">Alpha-1,2-fucosyltransferase</fullName>
    </submittedName>
</protein>
<comment type="caution">
    <text evidence="3">The sequence shown here is derived from an EMBL/GenBank/DDBJ whole genome shotgun (WGS) entry which is preliminary data.</text>
</comment>
<keyword evidence="2" id="KW-0808">Transferase</keyword>
<dbReference type="CDD" id="cd11301">
    <property type="entry name" value="Fut1_Fut2_like"/>
    <property type="match status" value="1"/>
</dbReference>
<evidence type="ECO:0000313" key="4">
    <source>
        <dbReference type="Proteomes" id="UP001501725"/>
    </source>
</evidence>
<dbReference type="RefSeq" id="WP_345256303.1">
    <property type="nucleotide sequence ID" value="NZ_BAABGY010000007.1"/>
</dbReference>
<dbReference type="EMBL" id="BAABGY010000007">
    <property type="protein sequence ID" value="GAA4333777.1"/>
    <property type="molecule type" value="Genomic_DNA"/>
</dbReference>
<evidence type="ECO:0000256" key="1">
    <source>
        <dbReference type="ARBA" id="ARBA00022676"/>
    </source>
</evidence>
<gene>
    <name evidence="3" type="ORF">GCM10023184_27220</name>
</gene>
<organism evidence="3 4">
    <name type="scientific">Flaviaesturariibacter amylovorans</name>
    <dbReference type="NCBI Taxonomy" id="1084520"/>
    <lineage>
        <taxon>Bacteria</taxon>
        <taxon>Pseudomonadati</taxon>
        <taxon>Bacteroidota</taxon>
        <taxon>Chitinophagia</taxon>
        <taxon>Chitinophagales</taxon>
        <taxon>Chitinophagaceae</taxon>
        <taxon>Flaviaestuariibacter</taxon>
    </lineage>
</organism>
<dbReference type="Proteomes" id="UP001501725">
    <property type="component" value="Unassembled WGS sequence"/>
</dbReference>
<evidence type="ECO:0000313" key="3">
    <source>
        <dbReference type="EMBL" id="GAA4333777.1"/>
    </source>
</evidence>
<proteinExistence type="predicted"/>
<sequence length="284" mass="32447">MIVIQLKGGLGNQMFQYAAARALALRHGAEVLLDTAHYRADQLRNFDLLQLSAQARVATAAEAARLRPDGLLQRVAARLRPLRSRRFYKEPHFHYDPGFAQLGHEVYLQGYFQSERYFAPFADRIRAELQLREPLSPQLLELGRAMQAQESVSLHIRRGDYSNPVTLKVHGILPISYYQKAMEVMSRHLDAPRYYLFTDDPAWVLEHLDIPGAEVVSGHHTKAHFEDLFLMSQCRHQVIANSSFSWWGAWLNSNPGKKVIAPAQWFHEGPPDTQDLVPAGWTRL</sequence>
<reference evidence="4" key="1">
    <citation type="journal article" date="2019" name="Int. J. Syst. Evol. Microbiol.">
        <title>The Global Catalogue of Microorganisms (GCM) 10K type strain sequencing project: providing services to taxonomists for standard genome sequencing and annotation.</title>
        <authorList>
            <consortium name="The Broad Institute Genomics Platform"/>
            <consortium name="The Broad Institute Genome Sequencing Center for Infectious Disease"/>
            <person name="Wu L."/>
            <person name="Ma J."/>
        </authorList>
    </citation>
    <scope>NUCLEOTIDE SEQUENCE [LARGE SCALE GENOMIC DNA]</scope>
    <source>
        <strain evidence="4">JCM 17919</strain>
    </source>
</reference>
<keyword evidence="1" id="KW-0328">Glycosyltransferase</keyword>
<name>A0ABP8H3M6_9BACT</name>
<evidence type="ECO:0000256" key="2">
    <source>
        <dbReference type="ARBA" id="ARBA00022679"/>
    </source>
</evidence>
<dbReference type="InterPro" id="IPR002516">
    <property type="entry name" value="Glyco_trans_11"/>
</dbReference>
<accession>A0ABP8H3M6</accession>
<dbReference type="PANTHER" id="PTHR11927:SF9">
    <property type="entry name" value="L-FUCOSYLTRANSFERASE"/>
    <property type="match status" value="1"/>
</dbReference>
<dbReference type="PANTHER" id="PTHR11927">
    <property type="entry name" value="GALACTOSIDE 2-L-FUCOSYLTRANSFERASE"/>
    <property type="match status" value="1"/>
</dbReference>
<dbReference type="Pfam" id="PF01531">
    <property type="entry name" value="Glyco_transf_11"/>
    <property type="match status" value="1"/>
</dbReference>
<keyword evidence="4" id="KW-1185">Reference proteome</keyword>
<dbReference type="Gene3D" id="3.40.50.11350">
    <property type="match status" value="1"/>
</dbReference>